<dbReference type="Proteomes" id="UP000323506">
    <property type="component" value="Chromosome A13"/>
</dbReference>
<name>A0A5D2E1E2_GOSDA</name>
<sequence>MNFLKKIISPLHKGKKKKGRRGRERDAALCASVLTDSGLHRRSTPPPPPWPMAHGLRLQARRYGGTRWRVRRWYGRVEVEALAIIVLEAVAAPSEWG</sequence>
<accession>A0A5D2E1E2</accession>
<dbReference type="AlphaFoldDB" id="A0A5D2E1E2"/>
<organism evidence="1 2">
    <name type="scientific">Gossypium darwinii</name>
    <name type="common">Darwin's cotton</name>
    <name type="synonym">Gossypium barbadense var. darwinii</name>
    <dbReference type="NCBI Taxonomy" id="34276"/>
    <lineage>
        <taxon>Eukaryota</taxon>
        <taxon>Viridiplantae</taxon>
        <taxon>Streptophyta</taxon>
        <taxon>Embryophyta</taxon>
        <taxon>Tracheophyta</taxon>
        <taxon>Spermatophyta</taxon>
        <taxon>Magnoliopsida</taxon>
        <taxon>eudicotyledons</taxon>
        <taxon>Gunneridae</taxon>
        <taxon>Pentapetalae</taxon>
        <taxon>rosids</taxon>
        <taxon>malvids</taxon>
        <taxon>Malvales</taxon>
        <taxon>Malvaceae</taxon>
        <taxon>Malvoideae</taxon>
        <taxon>Gossypium</taxon>
    </lineage>
</organism>
<evidence type="ECO:0000313" key="1">
    <source>
        <dbReference type="EMBL" id="TYG87196.1"/>
    </source>
</evidence>
<dbReference type="EMBL" id="CM017700">
    <property type="protein sequence ID" value="TYG87196.1"/>
    <property type="molecule type" value="Genomic_DNA"/>
</dbReference>
<gene>
    <name evidence="1" type="ORF">ES288_A13G193800v1</name>
</gene>
<evidence type="ECO:0000313" key="2">
    <source>
        <dbReference type="Proteomes" id="UP000323506"/>
    </source>
</evidence>
<proteinExistence type="predicted"/>
<protein>
    <submittedName>
        <fullName evidence="1">Uncharacterized protein</fullName>
    </submittedName>
</protein>
<keyword evidence="2" id="KW-1185">Reference proteome</keyword>
<reference evidence="1 2" key="1">
    <citation type="submission" date="2019-06" db="EMBL/GenBank/DDBJ databases">
        <title>WGS assembly of Gossypium darwinii.</title>
        <authorList>
            <person name="Chen Z.J."/>
            <person name="Sreedasyam A."/>
            <person name="Ando A."/>
            <person name="Song Q."/>
            <person name="De L."/>
            <person name="Hulse-Kemp A."/>
            <person name="Ding M."/>
            <person name="Ye W."/>
            <person name="Kirkbride R."/>
            <person name="Jenkins J."/>
            <person name="Plott C."/>
            <person name="Lovell J."/>
            <person name="Lin Y.-M."/>
            <person name="Vaughn R."/>
            <person name="Liu B."/>
            <person name="Li W."/>
            <person name="Simpson S."/>
            <person name="Scheffler B."/>
            <person name="Saski C."/>
            <person name="Grover C."/>
            <person name="Hu G."/>
            <person name="Conover J."/>
            <person name="Carlson J."/>
            <person name="Shu S."/>
            <person name="Boston L."/>
            <person name="Williams M."/>
            <person name="Peterson D."/>
            <person name="Mcgee K."/>
            <person name="Jones D."/>
            <person name="Wendel J."/>
            <person name="Stelly D."/>
            <person name="Grimwood J."/>
            <person name="Schmutz J."/>
        </authorList>
    </citation>
    <scope>NUCLEOTIDE SEQUENCE [LARGE SCALE GENOMIC DNA]</scope>
    <source>
        <strain evidence="1">1808015.09</strain>
    </source>
</reference>